<evidence type="ECO:0000313" key="2">
    <source>
        <dbReference type="Proteomes" id="UP000076154"/>
    </source>
</evidence>
<keyword evidence="2" id="KW-1185">Reference proteome</keyword>
<sequence>MNTFTGIMAFITDGGGQSIRVSQCDVAYLGLDFYFGEDITGSDVSCFLECWSGEKLKVSNCPRLDDITLRHTLGNKNDAIMRALDIEDCRNVSLEGVVEMLQRLNEWALIDCRDGFLDREECAPDNLSI</sequence>
<dbReference type="OrthoDB" id="3001771at2759"/>
<organism evidence="1 2">
    <name type="scientific">Hypsizygus marmoreus</name>
    <name type="common">White beech mushroom</name>
    <name type="synonym">Agaricus marmoreus</name>
    <dbReference type="NCBI Taxonomy" id="39966"/>
    <lineage>
        <taxon>Eukaryota</taxon>
        <taxon>Fungi</taxon>
        <taxon>Dikarya</taxon>
        <taxon>Basidiomycota</taxon>
        <taxon>Agaricomycotina</taxon>
        <taxon>Agaricomycetes</taxon>
        <taxon>Agaricomycetidae</taxon>
        <taxon>Agaricales</taxon>
        <taxon>Tricholomatineae</taxon>
        <taxon>Lyophyllaceae</taxon>
        <taxon>Hypsizygus</taxon>
    </lineage>
</organism>
<dbReference type="Proteomes" id="UP000076154">
    <property type="component" value="Unassembled WGS sequence"/>
</dbReference>
<evidence type="ECO:0000313" key="1">
    <source>
        <dbReference type="EMBL" id="RDB22049.1"/>
    </source>
</evidence>
<dbReference type="InParanoid" id="A0A369JIN0"/>
<dbReference type="Gene3D" id="3.80.10.10">
    <property type="entry name" value="Ribonuclease Inhibitor"/>
    <property type="match status" value="1"/>
</dbReference>
<proteinExistence type="predicted"/>
<dbReference type="AlphaFoldDB" id="A0A369JIN0"/>
<accession>A0A369JIN0</accession>
<comment type="caution">
    <text evidence="1">The sequence shown here is derived from an EMBL/GenBank/DDBJ whole genome shotgun (WGS) entry which is preliminary data.</text>
</comment>
<dbReference type="EMBL" id="LUEZ02000053">
    <property type="protein sequence ID" value="RDB22049.1"/>
    <property type="molecule type" value="Genomic_DNA"/>
</dbReference>
<gene>
    <name evidence="1" type="ORF">Hypma_011142</name>
</gene>
<reference evidence="1" key="1">
    <citation type="submission" date="2018-04" db="EMBL/GenBank/DDBJ databases">
        <title>Whole genome sequencing of Hypsizygus marmoreus.</title>
        <authorList>
            <person name="Choi I.-G."/>
            <person name="Min B."/>
            <person name="Kim J.-G."/>
            <person name="Kim S."/>
            <person name="Oh Y.-L."/>
            <person name="Kong W.-S."/>
            <person name="Park H."/>
            <person name="Jeong J."/>
            <person name="Song E.-S."/>
        </authorList>
    </citation>
    <scope>NUCLEOTIDE SEQUENCE [LARGE SCALE GENOMIC DNA]</scope>
    <source>
        <strain evidence="1">51987-8</strain>
    </source>
</reference>
<name>A0A369JIN0_HYPMA</name>
<dbReference type="InterPro" id="IPR032675">
    <property type="entry name" value="LRR_dom_sf"/>
</dbReference>
<protein>
    <submittedName>
        <fullName evidence="1">Uncharacterized protein</fullName>
    </submittedName>
</protein>